<accession>A0A5R9Q261</accession>
<dbReference type="Proteomes" id="UP000309186">
    <property type="component" value="Unassembled WGS sequence"/>
</dbReference>
<proteinExistence type="predicted"/>
<comment type="caution">
    <text evidence="1">The sequence shown here is derived from an EMBL/GenBank/DDBJ whole genome shotgun (WGS) entry which is preliminary data.</text>
</comment>
<gene>
    <name evidence="1" type="ORF">C1E24_10940</name>
</gene>
<organism evidence="1 2">
    <name type="scientific">Pseudoalteromonas phenolica</name>
    <dbReference type="NCBI Taxonomy" id="161398"/>
    <lineage>
        <taxon>Bacteria</taxon>
        <taxon>Pseudomonadati</taxon>
        <taxon>Pseudomonadota</taxon>
        <taxon>Gammaproteobacteria</taxon>
        <taxon>Alteromonadales</taxon>
        <taxon>Pseudoalteromonadaceae</taxon>
        <taxon>Pseudoalteromonas</taxon>
    </lineage>
</organism>
<protein>
    <submittedName>
        <fullName evidence="1">Uncharacterized protein</fullName>
    </submittedName>
</protein>
<sequence length="90" mass="10367">MSKEALLSPTLHFLNEIMNNPESCKAFSDDPESFFATFEENHKLKQEVKDCLYHPMQGLEEILKIVKNELTTTTTNYQPIIILPPPSEKE</sequence>
<name>A0A5R9Q261_9GAMM</name>
<evidence type="ECO:0000313" key="1">
    <source>
        <dbReference type="EMBL" id="TLX47005.1"/>
    </source>
</evidence>
<dbReference type="RefSeq" id="WP_138481362.1">
    <property type="nucleotide sequence ID" value="NZ_PPSW01000015.1"/>
</dbReference>
<dbReference type="OrthoDB" id="5582699at2"/>
<dbReference type="EMBL" id="PPSW01000015">
    <property type="protein sequence ID" value="TLX47005.1"/>
    <property type="molecule type" value="Genomic_DNA"/>
</dbReference>
<dbReference type="AlphaFoldDB" id="A0A5R9Q261"/>
<reference evidence="1 2" key="1">
    <citation type="submission" date="2018-01" db="EMBL/GenBank/DDBJ databases">
        <title>Co-occurrence of chitin degradation, pigmentation and bioactivity in marine Pseudoalteromonas.</title>
        <authorList>
            <person name="Paulsen S."/>
            <person name="Gram L."/>
            <person name="Machado H."/>
        </authorList>
    </citation>
    <scope>NUCLEOTIDE SEQUENCE [LARGE SCALE GENOMIC DNA]</scope>
    <source>
        <strain evidence="1 2">S3663</strain>
    </source>
</reference>
<evidence type="ECO:0000313" key="2">
    <source>
        <dbReference type="Proteomes" id="UP000309186"/>
    </source>
</evidence>